<proteinExistence type="predicted"/>
<sequence length="88" mass="10103">MPPCGGLPEVRLKNSNSLSVEYYQEEITPTISENKKGLNCEISLHIVSDLTRYLFKELRDHIKLDYDIPSRPAALGFHCHRVSCWLQS</sequence>
<reference evidence="1" key="1">
    <citation type="submission" date="2020-07" db="EMBL/GenBank/DDBJ databases">
        <title>Multicomponent nature underlies the extraordinary mechanical properties of spider dragline silk.</title>
        <authorList>
            <person name="Kono N."/>
            <person name="Nakamura H."/>
            <person name="Mori M."/>
            <person name="Yoshida Y."/>
            <person name="Ohtoshi R."/>
            <person name="Malay A.D."/>
            <person name="Moran D.A.P."/>
            <person name="Tomita M."/>
            <person name="Numata K."/>
            <person name="Arakawa K."/>
        </authorList>
    </citation>
    <scope>NUCLEOTIDE SEQUENCE</scope>
</reference>
<dbReference type="Proteomes" id="UP000887116">
    <property type="component" value="Unassembled WGS sequence"/>
</dbReference>
<organism evidence="1 2">
    <name type="scientific">Trichonephila clavata</name>
    <name type="common">Joro spider</name>
    <name type="synonym">Nephila clavata</name>
    <dbReference type="NCBI Taxonomy" id="2740835"/>
    <lineage>
        <taxon>Eukaryota</taxon>
        <taxon>Metazoa</taxon>
        <taxon>Ecdysozoa</taxon>
        <taxon>Arthropoda</taxon>
        <taxon>Chelicerata</taxon>
        <taxon>Arachnida</taxon>
        <taxon>Araneae</taxon>
        <taxon>Araneomorphae</taxon>
        <taxon>Entelegynae</taxon>
        <taxon>Araneoidea</taxon>
        <taxon>Nephilidae</taxon>
        <taxon>Trichonephila</taxon>
    </lineage>
</organism>
<keyword evidence="2" id="KW-1185">Reference proteome</keyword>
<dbReference type="AlphaFoldDB" id="A0A8X6IXF0"/>
<evidence type="ECO:0000313" key="1">
    <source>
        <dbReference type="EMBL" id="GFR02993.1"/>
    </source>
</evidence>
<comment type="caution">
    <text evidence="1">The sequence shown here is derived from an EMBL/GenBank/DDBJ whole genome shotgun (WGS) entry which is preliminary data.</text>
</comment>
<accession>A0A8X6IXF0</accession>
<gene>
    <name evidence="1" type="ORF">TNCT_659851</name>
</gene>
<name>A0A8X6IXF0_TRICU</name>
<dbReference type="EMBL" id="BMAO01015610">
    <property type="protein sequence ID" value="GFR02993.1"/>
    <property type="molecule type" value="Genomic_DNA"/>
</dbReference>
<protein>
    <submittedName>
        <fullName evidence="1">Uncharacterized protein</fullName>
    </submittedName>
</protein>
<evidence type="ECO:0000313" key="2">
    <source>
        <dbReference type="Proteomes" id="UP000887116"/>
    </source>
</evidence>